<proteinExistence type="predicted"/>
<dbReference type="AlphaFoldDB" id="A0A382D6E4"/>
<organism evidence="1">
    <name type="scientific">marine metagenome</name>
    <dbReference type="NCBI Taxonomy" id="408172"/>
    <lineage>
        <taxon>unclassified sequences</taxon>
        <taxon>metagenomes</taxon>
        <taxon>ecological metagenomes</taxon>
    </lineage>
</organism>
<reference evidence="1" key="1">
    <citation type="submission" date="2018-05" db="EMBL/GenBank/DDBJ databases">
        <authorList>
            <person name="Lanie J.A."/>
            <person name="Ng W.-L."/>
            <person name="Kazmierczak K.M."/>
            <person name="Andrzejewski T.M."/>
            <person name="Davidsen T.M."/>
            <person name="Wayne K.J."/>
            <person name="Tettelin H."/>
            <person name="Glass J.I."/>
            <person name="Rusch D."/>
            <person name="Podicherti R."/>
            <person name="Tsui H.-C.T."/>
            <person name="Winkler M.E."/>
        </authorList>
    </citation>
    <scope>NUCLEOTIDE SEQUENCE</scope>
</reference>
<dbReference type="EMBL" id="UINC01037716">
    <property type="protein sequence ID" value="SVB33622.1"/>
    <property type="molecule type" value="Genomic_DNA"/>
</dbReference>
<evidence type="ECO:0000313" key="1">
    <source>
        <dbReference type="EMBL" id="SVB33622.1"/>
    </source>
</evidence>
<name>A0A382D6E4_9ZZZZ</name>
<protein>
    <submittedName>
        <fullName evidence="1">Uncharacterized protein</fullName>
    </submittedName>
</protein>
<sequence length="210" mass="23413">MPDLTLEIRRLPKPGKTFELIEAVIDSLKSTGRRGLVSVSLTTPHSRDRDVVSALGLSGWEEFEELNNNVLSDSSIQKRQTDMEELCIKTPTIEVLNVIERGDHISSGKTQFMRRNFLYAKRGDSAGLVETLLEWRNAMPEGKRPTIQRQSSGDLDLVRVTAGFESVNDLMEASADVGSNPAYSQYREQVKRLTNSAIGFNYKIVHSNGG</sequence>
<gene>
    <name evidence="1" type="ORF">METZ01_LOCUS186476</name>
</gene>
<accession>A0A382D6E4</accession>